<keyword evidence="5 7" id="KW-1133">Transmembrane helix</keyword>
<dbReference type="SUPFAM" id="SSF82689">
    <property type="entry name" value="Mechanosensitive channel protein MscS (YggB), C-terminal domain"/>
    <property type="match status" value="1"/>
</dbReference>
<keyword evidence="11" id="KW-1185">Reference proteome</keyword>
<dbReference type="InterPro" id="IPR011014">
    <property type="entry name" value="MscS_channel_TM-2"/>
</dbReference>
<feature type="transmembrane region" description="Helical" evidence="7">
    <location>
        <begin position="21"/>
        <end position="43"/>
    </location>
</feature>
<dbReference type="InterPro" id="IPR023408">
    <property type="entry name" value="MscS_beta-dom_sf"/>
</dbReference>
<evidence type="ECO:0000256" key="5">
    <source>
        <dbReference type="ARBA" id="ARBA00022989"/>
    </source>
</evidence>
<evidence type="ECO:0000256" key="7">
    <source>
        <dbReference type="SAM" id="Phobius"/>
    </source>
</evidence>
<dbReference type="RefSeq" id="WP_101475019.1">
    <property type="nucleotide sequence ID" value="NZ_CP060637.1"/>
</dbReference>
<gene>
    <name evidence="10" type="ORF">H9Q81_02175</name>
</gene>
<sequence>MKIVEIITDLENKNGEKILKIIINDALVLCIRFVLFLIVLFIGKKIIEFILNRLESVSHEKLDIGAKQFTKSFVKLGLYIILVLVGLLIFGFNEHSIITMISAIGLGVGISLKDFLSNLAGGVIILFTKPFYVGEYIEVNGAFGQVFKIEVFSTHINTLDSKRVIIPNNLMVSTLVTNHDANSFRKIKLDIPVSYESDQLKAVEILEGLCKTFPGLEHDKPNFVNIMEYADSSVNILFLVWTKREGYYRVRSELLAQIIKEFNKANIEIPYNKLDINLKQEADTEN</sequence>
<name>A0A7G9GXY8_9FUSO</name>
<dbReference type="Gene3D" id="2.30.30.60">
    <property type="match status" value="1"/>
</dbReference>
<dbReference type="EMBL" id="CP060637">
    <property type="protein sequence ID" value="QNM15670.1"/>
    <property type="molecule type" value="Genomic_DNA"/>
</dbReference>
<dbReference type="InterPro" id="IPR045275">
    <property type="entry name" value="MscS_archaea/bacteria_type"/>
</dbReference>
<comment type="similarity">
    <text evidence="2">Belongs to the MscS (TC 1.A.23) family.</text>
</comment>
<keyword evidence="3" id="KW-1003">Cell membrane</keyword>
<evidence type="ECO:0000259" key="8">
    <source>
        <dbReference type="Pfam" id="PF00924"/>
    </source>
</evidence>
<dbReference type="Gene3D" id="1.10.287.1260">
    <property type="match status" value="1"/>
</dbReference>
<feature type="domain" description="Mechanosensitive ion channel MscS C-terminal" evidence="9">
    <location>
        <begin position="187"/>
        <end position="269"/>
    </location>
</feature>
<evidence type="ECO:0000256" key="3">
    <source>
        <dbReference type="ARBA" id="ARBA00022475"/>
    </source>
</evidence>
<dbReference type="GO" id="GO:0008381">
    <property type="term" value="F:mechanosensitive monoatomic ion channel activity"/>
    <property type="evidence" value="ECO:0007669"/>
    <property type="project" value="InterPro"/>
</dbReference>
<evidence type="ECO:0000256" key="1">
    <source>
        <dbReference type="ARBA" id="ARBA00004651"/>
    </source>
</evidence>
<dbReference type="PANTHER" id="PTHR30221">
    <property type="entry name" value="SMALL-CONDUCTANCE MECHANOSENSITIVE CHANNEL"/>
    <property type="match status" value="1"/>
</dbReference>
<dbReference type="Proteomes" id="UP000515913">
    <property type="component" value="Chromosome"/>
</dbReference>
<feature type="transmembrane region" description="Helical" evidence="7">
    <location>
        <begin position="97"/>
        <end position="116"/>
    </location>
</feature>
<feature type="transmembrane region" description="Helical" evidence="7">
    <location>
        <begin position="73"/>
        <end position="91"/>
    </location>
</feature>
<dbReference type="GO" id="GO:0005886">
    <property type="term" value="C:plasma membrane"/>
    <property type="evidence" value="ECO:0007669"/>
    <property type="project" value="UniProtKB-SubCell"/>
</dbReference>
<evidence type="ECO:0000256" key="6">
    <source>
        <dbReference type="ARBA" id="ARBA00023136"/>
    </source>
</evidence>
<evidence type="ECO:0000313" key="10">
    <source>
        <dbReference type="EMBL" id="QNM15670.1"/>
    </source>
</evidence>
<feature type="domain" description="Mechanosensitive ion channel MscS" evidence="8">
    <location>
        <begin position="115"/>
        <end position="179"/>
    </location>
</feature>
<reference evidence="10 11" key="1">
    <citation type="submission" date="2020-08" db="EMBL/GenBank/DDBJ databases">
        <authorList>
            <person name="Liu C."/>
            <person name="Sun Q."/>
        </authorList>
    </citation>
    <scope>NUCLEOTIDE SEQUENCE [LARGE SCALE GENOMIC DNA]</scope>
    <source>
        <strain evidence="10 11">NSJ-57</strain>
    </source>
</reference>
<dbReference type="SUPFAM" id="SSF82861">
    <property type="entry name" value="Mechanosensitive channel protein MscS (YggB), transmembrane region"/>
    <property type="match status" value="1"/>
</dbReference>
<dbReference type="PANTHER" id="PTHR30221:SF1">
    <property type="entry name" value="SMALL-CONDUCTANCE MECHANOSENSITIVE CHANNEL"/>
    <property type="match status" value="1"/>
</dbReference>
<comment type="subcellular location">
    <subcellularLocation>
        <location evidence="1">Cell membrane</location>
        <topology evidence="1">Multi-pass membrane protein</topology>
    </subcellularLocation>
</comment>
<dbReference type="AlphaFoldDB" id="A0A7G9GXY8"/>
<dbReference type="SUPFAM" id="SSF50182">
    <property type="entry name" value="Sm-like ribonucleoproteins"/>
    <property type="match status" value="1"/>
</dbReference>
<accession>A0A7G9GXY8</accession>
<organism evidence="10 11">
    <name type="scientific">Fusobacterium hominis</name>
    <dbReference type="NCBI Taxonomy" id="2764326"/>
    <lineage>
        <taxon>Bacteria</taxon>
        <taxon>Fusobacteriati</taxon>
        <taxon>Fusobacteriota</taxon>
        <taxon>Fusobacteriia</taxon>
        <taxon>Fusobacteriales</taxon>
        <taxon>Fusobacteriaceae</taxon>
        <taxon>Fusobacterium</taxon>
    </lineage>
</organism>
<keyword evidence="4 7" id="KW-0812">Transmembrane</keyword>
<evidence type="ECO:0000313" key="11">
    <source>
        <dbReference type="Proteomes" id="UP000515913"/>
    </source>
</evidence>
<evidence type="ECO:0000259" key="9">
    <source>
        <dbReference type="Pfam" id="PF21082"/>
    </source>
</evidence>
<proteinExistence type="inferred from homology"/>
<dbReference type="KEGG" id="fho:H9Q81_02175"/>
<dbReference type="InterPro" id="IPR010920">
    <property type="entry name" value="LSM_dom_sf"/>
</dbReference>
<evidence type="ECO:0000256" key="4">
    <source>
        <dbReference type="ARBA" id="ARBA00022692"/>
    </source>
</evidence>
<evidence type="ECO:0000256" key="2">
    <source>
        <dbReference type="ARBA" id="ARBA00008017"/>
    </source>
</evidence>
<dbReference type="Gene3D" id="3.30.70.100">
    <property type="match status" value="1"/>
</dbReference>
<dbReference type="InterPro" id="IPR006685">
    <property type="entry name" value="MscS_channel_2nd"/>
</dbReference>
<protein>
    <submittedName>
        <fullName evidence="10">Mechanosensitive ion channel family protein</fullName>
    </submittedName>
</protein>
<dbReference type="InterPro" id="IPR011066">
    <property type="entry name" value="MscS_channel_C_sf"/>
</dbReference>
<dbReference type="Pfam" id="PF21082">
    <property type="entry name" value="MS_channel_3rd"/>
    <property type="match status" value="1"/>
</dbReference>
<dbReference type="InterPro" id="IPR049278">
    <property type="entry name" value="MS_channel_C"/>
</dbReference>
<dbReference type="Pfam" id="PF00924">
    <property type="entry name" value="MS_channel_2nd"/>
    <property type="match status" value="1"/>
</dbReference>
<keyword evidence="6 7" id="KW-0472">Membrane</keyword>